<dbReference type="GO" id="GO:0015297">
    <property type="term" value="F:antiporter activity"/>
    <property type="evidence" value="ECO:0007669"/>
    <property type="project" value="InterPro"/>
</dbReference>
<evidence type="ECO:0000256" key="2">
    <source>
        <dbReference type="RuleBase" id="RU004914"/>
    </source>
</evidence>
<dbReference type="Gene3D" id="3.60.10.10">
    <property type="entry name" value="Endonuclease/exonuclease/phosphatase"/>
    <property type="match status" value="1"/>
</dbReference>
<accession>A0A388LWP8</accession>
<gene>
    <name evidence="4" type="ORF">CBR_g41814</name>
</gene>
<dbReference type="OrthoDB" id="2126698at2759"/>
<dbReference type="InterPro" id="IPR002528">
    <property type="entry name" value="MATE_fam"/>
</dbReference>
<dbReference type="GO" id="GO:0042910">
    <property type="term" value="F:xenobiotic transmembrane transporter activity"/>
    <property type="evidence" value="ECO:0007669"/>
    <property type="project" value="InterPro"/>
</dbReference>
<keyword evidence="2" id="KW-0812">Transmembrane</keyword>
<evidence type="ECO:0000313" key="4">
    <source>
        <dbReference type="EMBL" id="GBG86750.1"/>
    </source>
</evidence>
<protein>
    <recommendedName>
        <fullName evidence="2">Protein DETOXIFICATION</fullName>
    </recommendedName>
    <alternativeName>
        <fullName evidence="2">Multidrug and toxic compound extrusion protein</fullName>
    </alternativeName>
</protein>
<evidence type="ECO:0000256" key="3">
    <source>
        <dbReference type="SAM" id="MobiDB-lite"/>
    </source>
</evidence>
<keyword evidence="5" id="KW-1185">Reference proteome</keyword>
<evidence type="ECO:0000313" key="5">
    <source>
        <dbReference type="Proteomes" id="UP000265515"/>
    </source>
</evidence>
<comment type="similarity">
    <text evidence="1 2">Belongs to the multi antimicrobial extrusion (MATE) (TC 2.A.66.1) family.</text>
</comment>
<feature type="transmembrane region" description="Helical" evidence="2">
    <location>
        <begin position="412"/>
        <end position="430"/>
    </location>
</feature>
<dbReference type="AlphaFoldDB" id="A0A388LWP8"/>
<dbReference type="SUPFAM" id="SSF56219">
    <property type="entry name" value="DNase I-like"/>
    <property type="match status" value="1"/>
</dbReference>
<dbReference type="Proteomes" id="UP000265515">
    <property type="component" value="Unassembled WGS sequence"/>
</dbReference>
<feature type="region of interest" description="Disordered" evidence="3">
    <location>
        <begin position="703"/>
        <end position="722"/>
    </location>
</feature>
<dbReference type="STRING" id="69332.A0A388LWP8"/>
<dbReference type="EMBL" id="BFEA01000577">
    <property type="protein sequence ID" value="GBG86750.1"/>
    <property type="molecule type" value="Genomic_DNA"/>
</dbReference>
<dbReference type="GO" id="GO:0016020">
    <property type="term" value="C:membrane"/>
    <property type="evidence" value="ECO:0007669"/>
    <property type="project" value="InterPro"/>
</dbReference>
<feature type="transmembrane region" description="Helical" evidence="2">
    <location>
        <begin position="583"/>
        <end position="606"/>
    </location>
</feature>
<dbReference type="Pfam" id="PF01554">
    <property type="entry name" value="MatE"/>
    <property type="match status" value="1"/>
</dbReference>
<comment type="caution">
    <text evidence="4">The sequence shown here is derived from an EMBL/GenBank/DDBJ whole genome shotgun (WGS) entry which is preliminary data.</text>
</comment>
<name>A0A388LWP8_CHABU</name>
<dbReference type="InterPro" id="IPR036691">
    <property type="entry name" value="Endo/exonu/phosph_ase_sf"/>
</dbReference>
<evidence type="ECO:0000256" key="1">
    <source>
        <dbReference type="ARBA" id="ARBA00010199"/>
    </source>
</evidence>
<feature type="transmembrane region" description="Helical" evidence="2">
    <location>
        <begin position="508"/>
        <end position="530"/>
    </location>
</feature>
<dbReference type="Gramene" id="GBG86750">
    <property type="protein sequence ID" value="GBG86750"/>
    <property type="gene ID" value="CBR_g41814"/>
</dbReference>
<sequence>MLSDFMAERRLEDSYRTTHPTESGYTWFSSQSIGAHPPPKRRLDLVLTVGAAWEALTTIESSIESISDHRPVVVSFELPDQLVRGPGTFRLNVELLKSPDIIQWVKEHWEGWHHTRADFGTEEDWLQMGFRVVTRALDVFSGIQARGRRHEEHKWRDIVANAEAELDKNPLTELYWTRILPPSSVVVLDQGFAAKGHESETRTELSFPITVGTFTAIHLAEPLRGKLSKLWRETNMGAPVKNGVVDDHHAIMSVPGDVVAPLKGVIVTRTNVGVKPTAGKHDVNSHGARILENCEFQQSPDLPRFLPTVWGHHMGQLRGANSSEILLEFKRCFALAGPTALANILWFSRVVISTIYLGHLGNNDLAGAALAMGFCNATGYSLVMGLATGIDPICAQAYGARKYKLLQLTMQRAIIMLQCVSAIIIVFLWLNVEKILILCGQDPEIAAWWTLEIITILAGLLPDPSTAVAAMSILLNCALMFAMTPTAVSQSASTRVGIELGANSPPAAHLAAYVAWSISFVLAGTSLTFFSTCGAHVARLFTNIAAVQLRIQKVIPLLGIVQLFSIPQSVAAGILRGCARPDALLGVSLVAFYFIGLPLAAYLAFVMHMGDAGLWCGLIAAEVVAALAIASIILLLDWGTEAKRAQLFVTKSQCSATIPHDDDLHVDRADTGKKDPTNDCRQKWAGTDYHNIADQSLTAPLLNDEEEDSTCENRKPAGNRLDIPLTTATRSGSGPIIIISLTIYSQFRF</sequence>
<comment type="caution">
    <text evidence="2">Lacks conserved residue(s) required for the propagation of feature annotation.</text>
</comment>
<proteinExistence type="inferred from homology"/>
<feature type="transmembrane region" description="Helical" evidence="2">
    <location>
        <begin position="468"/>
        <end position="488"/>
    </location>
</feature>
<dbReference type="PANTHER" id="PTHR11206">
    <property type="entry name" value="MULTIDRUG RESISTANCE PROTEIN"/>
    <property type="match status" value="1"/>
</dbReference>
<organism evidence="4 5">
    <name type="scientific">Chara braunii</name>
    <name type="common">Braun's stonewort</name>
    <dbReference type="NCBI Taxonomy" id="69332"/>
    <lineage>
        <taxon>Eukaryota</taxon>
        <taxon>Viridiplantae</taxon>
        <taxon>Streptophyta</taxon>
        <taxon>Charophyceae</taxon>
        <taxon>Charales</taxon>
        <taxon>Characeae</taxon>
        <taxon>Chara</taxon>
    </lineage>
</organism>
<keyword evidence="2" id="KW-1133">Transmembrane helix</keyword>
<feature type="transmembrane region" description="Helical" evidence="2">
    <location>
        <begin position="612"/>
        <end position="636"/>
    </location>
</feature>
<keyword evidence="2" id="KW-0472">Membrane</keyword>
<reference evidence="4 5" key="1">
    <citation type="journal article" date="2018" name="Cell">
        <title>The Chara Genome: Secondary Complexity and Implications for Plant Terrestrialization.</title>
        <authorList>
            <person name="Nishiyama T."/>
            <person name="Sakayama H."/>
            <person name="Vries J.D."/>
            <person name="Buschmann H."/>
            <person name="Saint-Marcoux D."/>
            <person name="Ullrich K.K."/>
            <person name="Haas F.B."/>
            <person name="Vanderstraeten L."/>
            <person name="Becker D."/>
            <person name="Lang D."/>
            <person name="Vosolsobe S."/>
            <person name="Rombauts S."/>
            <person name="Wilhelmsson P.K.I."/>
            <person name="Janitza P."/>
            <person name="Kern R."/>
            <person name="Heyl A."/>
            <person name="Rumpler F."/>
            <person name="Villalobos L.I.A.C."/>
            <person name="Clay J.M."/>
            <person name="Skokan R."/>
            <person name="Toyoda A."/>
            <person name="Suzuki Y."/>
            <person name="Kagoshima H."/>
            <person name="Schijlen E."/>
            <person name="Tajeshwar N."/>
            <person name="Catarino B."/>
            <person name="Hetherington A.J."/>
            <person name="Saltykova A."/>
            <person name="Bonnot C."/>
            <person name="Breuninger H."/>
            <person name="Symeonidi A."/>
            <person name="Radhakrishnan G.V."/>
            <person name="Van Nieuwerburgh F."/>
            <person name="Deforce D."/>
            <person name="Chang C."/>
            <person name="Karol K.G."/>
            <person name="Hedrich R."/>
            <person name="Ulvskov P."/>
            <person name="Glockner G."/>
            <person name="Delwiche C.F."/>
            <person name="Petrasek J."/>
            <person name="Van de Peer Y."/>
            <person name="Friml J."/>
            <person name="Beilby M."/>
            <person name="Dolan L."/>
            <person name="Kohara Y."/>
            <person name="Sugano S."/>
            <person name="Fujiyama A."/>
            <person name="Delaux P.-M."/>
            <person name="Quint M."/>
            <person name="TheiBen G."/>
            <person name="Hagemann M."/>
            <person name="Harholt J."/>
            <person name="Dunand C."/>
            <person name="Zachgo S."/>
            <person name="Langdale J."/>
            <person name="Maumus F."/>
            <person name="Straeten D.V.D."/>
            <person name="Gould S.B."/>
            <person name="Rensing S.A."/>
        </authorList>
    </citation>
    <scope>NUCLEOTIDE SEQUENCE [LARGE SCALE GENOMIC DNA]</scope>
    <source>
        <strain evidence="4 5">S276</strain>
    </source>
</reference>
<feature type="transmembrane region" description="Helical" evidence="2">
    <location>
        <begin position="445"/>
        <end position="461"/>
    </location>
</feature>